<evidence type="ECO:0000256" key="3">
    <source>
        <dbReference type="ARBA" id="ARBA00023224"/>
    </source>
</evidence>
<keyword evidence="7" id="KW-0472">Membrane</keyword>
<reference evidence="11" key="1">
    <citation type="submission" date="2022-10" db="EMBL/GenBank/DDBJ databases">
        <title>Catenovulum adriacola sp. nov. isolated in the Harbour of Susak.</title>
        <authorList>
            <person name="Schoch T."/>
            <person name="Reich S.J."/>
            <person name="Stoeferle S."/>
            <person name="Flaiz M."/>
            <person name="Kazda M."/>
            <person name="Riedel C.U."/>
            <person name="Duerre P."/>
        </authorList>
    </citation>
    <scope>NUCLEOTIDE SEQUENCE</scope>
    <source>
        <strain evidence="11">TS8</strain>
    </source>
</reference>
<keyword evidence="2" id="KW-1003">Cell membrane</keyword>
<feature type="domain" description="HAMP" evidence="10">
    <location>
        <begin position="212"/>
        <end position="266"/>
    </location>
</feature>
<dbReference type="InterPro" id="IPR000727">
    <property type="entry name" value="T_SNARE_dom"/>
</dbReference>
<dbReference type="CDD" id="cd11386">
    <property type="entry name" value="MCP_signal"/>
    <property type="match status" value="1"/>
</dbReference>
<evidence type="ECO:0000256" key="2">
    <source>
        <dbReference type="ARBA" id="ARBA00022519"/>
    </source>
</evidence>
<dbReference type="PANTHER" id="PTHR32089">
    <property type="entry name" value="METHYL-ACCEPTING CHEMOTAXIS PROTEIN MCPB"/>
    <property type="match status" value="1"/>
</dbReference>
<evidence type="ECO:0000256" key="7">
    <source>
        <dbReference type="SAM" id="Phobius"/>
    </source>
</evidence>
<protein>
    <submittedName>
        <fullName evidence="11">Methyl-accepting chemotaxis protein</fullName>
    </submittedName>
</protein>
<dbReference type="Pfam" id="PF00015">
    <property type="entry name" value="MCPsignal"/>
    <property type="match status" value="1"/>
</dbReference>
<evidence type="ECO:0000259" key="9">
    <source>
        <dbReference type="PROSITE" id="PS50192"/>
    </source>
</evidence>
<dbReference type="Gene3D" id="1.10.287.950">
    <property type="entry name" value="Methyl-accepting chemotaxis protein"/>
    <property type="match status" value="1"/>
</dbReference>
<dbReference type="Proteomes" id="UP001163726">
    <property type="component" value="Chromosome"/>
</dbReference>
<dbReference type="RefSeq" id="WP_268074085.1">
    <property type="nucleotide sequence ID" value="NZ_CP109965.1"/>
</dbReference>
<dbReference type="PROSITE" id="PS50111">
    <property type="entry name" value="CHEMOTAXIS_TRANSDUC_2"/>
    <property type="match status" value="1"/>
</dbReference>
<keyword evidence="6" id="KW-0175">Coiled coil</keyword>
<comment type="similarity">
    <text evidence="4">Belongs to the methyl-accepting chemotaxis (MCP) protein family.</text>
</comment>
<evidence type="ECO:0000259" key="8">
    <source>
        <dbReference type="PROSITE" id="PS50111"/>
    </source>
</evidence>
<comment type="subcellular location">
    <subcellularLocation>
        <location evidence="1">Cell inner membrane</location>
        <topology evidence="1">Multi-pass membrane protein</topology>
    </subcellularLocation>
</comment>
<evidence type="ECO:0000259" key="10">
    <source>
        <dbReference type="PROSITE" id="PS50885"/>
    </source>
</evidence>
<proteinExistence type="inferred from homology"/>
<dbReference type="PROSITE" id="PS50885">
    <property type="entry name" value="HAMP"/>
    <property type="match status" value="1"/>
</dbReference>
<dbReference type="SUPFAM" id="SSF58104">
    <property type="entry name" value="Methyl-accepting chemotaxis protein (MCP) signaling domain"/>
    <property type="match status" value="1"/>
</dbReference>
<feature type="transmembrane region" description="Helical" evidence="7">
    <location>
        <begin position="17"/>
        <end position="36"/>
    </location>
</feature>
<organism evidence="11 12">
    <name type="scientific">Catenovulum adriaticum</name>
    <dbReference type="NCBI Taxonomy" id="2984846"/>
    <lineage>
        <taxon>Bacteria</taxon>
        <taxon>Pseudomonadati</taxon>
        <taxon>Pseudomonadota</taxon>
        <taxon>Gammaproteobacteria</taxon>
        <taxon>Alteromonadales</taxon>
        <taxon>Alteromonadaceae</taxon>
        <taxon>Catenovulum</taxon>
    </lineage>
</organism>
<dbReference type="EMBL" id="CP109965">
    <property type="protein sequence ID" value="WAJ69800.1"/>
    <property type="molecule type" value="Genomic_DNA"/>
</dbReference>
<sequence>MSQHIPQKPSMSLANKIYLIPIIGAIGFLFYVAVIYSKATNNVKTLEEVRDVHFPSLQLIEQNLETLDSIKEQLSSAVTTGDQDTLDNAQQTAQNLSRSIKSLAQYNPAYKTKAQSFAQQFDSYYQQASRISEEMVNNTADFATIGARAEKANQIYGELEQAMMQFRDQREDNFKAAIKASSDTTSTLINIGILMAFVVTALLAIPAYLVSKSLTQNLKQVINSLRNIAEENGDLTVRIKVDKNDEIGQLVYWFNSFMQQLQTVIRQVVDSAMPLAELAQTLQNLAEQTKTTVATQKQSASYTKDTVANMQHSVGDVASSAANAAKATEEATQAAEQGQRVVNETVKKIQTMSESSQQTSSVVQQLRQDCEQVSVVLDVIRAIAEQTNLLALNAAIEAARAGEQGRGFAVVADEVRTLASRTQESTTQINDTIAQLQTASNSAVEAMLQGTESAKDCVATANTAGESLSSINQTIIQISEMNNHIAQTTEQQTNLANDIVNHTDDIYQKTSETEQNSSSLADLSYQLAALADKLKSTSSKFKV</sequence>
<keyword evidence="12" id="KW-1185">Reference proteome</keyword>
<evidence type="ECO:0000256" key="6">
    <source>
        <dbReference type="SAM" id="Coils"/>
    </source>
</evidence>
<dbReference type="Pfam" id="PF00672">
    <property type="entry name" value="HAMP"/>
    <property type="match status" value="1"/>
</dbReference>
<keyword evidence="2" id="KW-0997">Cell inner membrane</keyword>
<gene>
    <name evidence="11" type="ORF">OLW01_11650</name>
</gene>
<feature type="coiled-coil region" evidence="6">
    <location>
        <begin position="57"/>
        <end position="106"/>
    </location>
</feature>
<dbReference type="CDD" id="cd06225">
    <property type="entry name" value="HAMP"/>
    <property type="match status" value="1"/>
</dbReference>
<evidence type="ECO:0000256" key="4">
    <source>
        <dbReference type="ARBA" id="ARBA00029447"/>
    </source>
</evidence>
<evidence type="ECO:0000313" key="12">
    <source>
        <dbReference type="Proteomes" id="UP001163726"/>
    </source>
</evidence>
<keyword evidence="7" id="KW-1133">Transmembrane helix</keyword>
<feature type="domain" description="Methyl-accepting transducer" evidence="8">
    <location>
        <begin position="271"/>
        <end position="507"/>
    </location>
</feature>
<dbReference type="SMART" id="SM00304">
    <property type="entry name" value="HAMP"/>
    <property type="match status" value="1"/>
</dbReference>
<dbReference type="InterPro" id="IPR004089">
    <property type="entry name" value="MCPsignal_dom"/>
</dbReference>
<feature type="transmembrane region" description="Helical" evidence="7">
    <location>
        <begin position="188"/>
        <end position="209"/>
    </location>
</feature>
<evidence type="ECO:0000313" key="11">
    <source>
        <dbReference type="EMBL" id="WAJ69800.1"/>
    </source>
</evidence>
<dbReference type="SMART" id="SM00283">
    <property type="entry name" value="MA"/>
    <property type="match status" value="1"/>
</dbReference>
<evidence type="ECO:0000256" key="1">
    <source>
        <dbReference type="ARBA" id="ARBA00004429"/>
    </source>
</evidence>
<evidence type="ECO:0000256" key="5">
    <source>
        <dbReference type="PROSITE-ProRule" id="PRU00284"/>
    </source>
</evidence>
<dbReference type="PROSITE" id="PS50192">
    <property type="entry name" value="T_SNARE"/>
    <property type="match status" value="1"/>
</dbReference>
<feature type="domain" description="T-SNARE coiled-coil homology" evidence="9">
    <location>
        <begin position="458"/>
        <end position="520"/>
    </location>
</feature>
<dbReference type="InterPro" id="IPR003660">
    <property type="entry name" value="HAMP_dom"/>
</dbReference>
<keyword evidence="3 5" id="KW-0807">Transducer</keyword>
<dbReference type="PANTHER" id="PTHR32089:SF120">
    <property type="entry name" value="METHYL-ACCEPTING CHEMOTAXIS PROTEIN TLPQ"/>
    <property type="match status" value="1"/>
</dbReference>
<accession>A0ABY7AJQ0</accession>
<keyword evidence="7" id="KW-0812">Transmembrane</keyword>
<name>A0ABY7AJQ0_9ALTE</name>